<feature type="chain" id="PRO_5043014389" description="Outer membrane lipoprotein-sorting protein" evidence="1">
    <location>
        <begin position="23"/>
        <end position="234"/>
    </location>
</feature>
<protein>
    <recommendedName>
        <fullName evidence="4">Outer membrane lipoprotein-sorting protein</fullName>
    </recommendedName>
</protein>
<dbReference type="RefSeq" id="WP_213944638.1">
    <property type="nucleotide sequence ID" value="NZ_JAHCMY010000002.1"/>
</dbReference>
<dbReference type="Proteomes" id="UP001319104">
    <property type="component" value="Unassembled WGS sequence"/>
</dbReference>
<evidence type="ECO:0000313" key="3">
    <source>
        <dbReference type="Proteomes" id="UP001319104"/>
    </source>
</evidence>
<evidence type="ECO:0000313" key="2">
    <source>
        <dbReference type="EMBL" id="MBS9523763.1"/>
    </source>
</evidence>
<keyword evidence="3" id="KW-1185">Reference proteome</keyword>
<gene>
    <name evidence="2" type="ORF">KI659_06990</name>
</gene>
<name>A0AAP2G4S2_9BACT</name>
<proteinExistence type="predicted"/>
<dbReference type="EMBL" id="JAHCMY010000002">
    <property type="protein sequence ID" value="MBS9523763.1"/>
    <property type="molecule type" value="Genomic_DNA"/>
</dbReference>
<evidence type="ECO:0000256" key="1">
    <source>
        <dbReference type="SAM" id="SignalP"/>
    </source>
</evidence>
<accession>A0AAP2G4S2</accession>
<comment type="caution">
    <text evidence="2">The sequence shown here is derived from an EMBL/GenBank/DDBJ whole genome shotgun (WGS) entry which is preliminary data.</text>
</comment>
<organism evidence="2 3">
    <name type="scientific">Litoribacter ruber</name>
    <dbReference type="NCBI Taxonomy" id="702568"/>
    <lineage>
        <taxon>Bacteria</taxon>
        <taxon>Pseudomonadati</taxon>
        <taxon>Bacteroidota</taxon>
        <taxon>Cytophagia</taxon>
        <taxon>Cytophagales</taxon>
        <taxon>Cyclobacteriaceae</taxon>
        <taxon>Litoribacter</taxon>
    </lineage>
</organism>
<keyword evidence="1" id="KW-0732">Signal</keyword>
<dbReference type="AlphaFoldDB" id="A0AAP2G4S2"/>
<evidence type="ECO:0008006" key="4">
    <source>
        <dbReference type="Google" id="ProtNLM"/>
    </source>
</evidence>
<sequence length="234" mass="26627">MRKLTTNMLVMLAFLASNLAFAGQQDNDPTAEEVIENYLEAIGGKAKLEEIRNAKIEMVTEFQGMVMNMYFIHDEENERMNQRVLVMGNEASNITLKDGKAKVLMMGQTQELTDEQYQEAKMNMSAFPELRYGTNGYELSYEGKETVNDEEAYKIVVKNQNGVSQTNFYSVESGLKLRNENTTSGNTEYLTYDEIDGIMYPVEMRVKSPMVPEAITANVESIEFNTELSEDDFE</sequence>
<feature type="signal peptide" evidence="1">
    <location>
        <begin position="1"/>
        <end position="22"/>
    </location>
</feature>
<dbReference type="Gene3D" id="2.50.20.10">
    <property type="entry name" value="Lipoprotein localisation LolA/LolB/LppX"/>
    <property type="match status" value="1"/>
</dbReference>
<reference evidence="2 3" key="1">
    <citation type="submission" date="2021-05" db="EMBL/GenBank/DDBJ databases">
        <authorList>
            <person name="Zhang Z.D."/>
            <person name="Osman G."/>
        </authorList>
    </citation>
    <scope>NUCLEOTIDE SEQUENCE [LARGE SCALE GENOMIC DNA]</scope>
    <source>
        <strain evidence="2 3">KCTC 32217</strain>
    </source>
</reference>